<dbReference type="AlphaFoldDB" id="A0A0F9SXL3"/>
<gene>
    <name evidence="1" type="ORF">LCGC14_0462010</name>
</gene>
<evidence type="ECO:0000313" key="1">
    <source>
        <dbReference type="EMBL" id="KKN67337.1"/>
    </source>
</evidence>
<accession>A0A0F9SXL3</accession>
<protein>
    <submittedName>
        <fullName evidence="1">Uncharacterized protein</fullName>
    </submittedName>
</protein>
<sequence>MLKCPLCKRQTKKGEPTGQFLTMVYKNPEDKLEGKRIFKSKNVCINCSGECLLK</sequence>
<organism evidence="1">
    <name type="scientific">marine sediment metagenome</name>
    <dbReference type="NCBI Taxonomy" id="412755"/>
    <lineage>
        <taxon>unclassified sequences</taxon>
        <taxon>metagenomes</taxon>
        <taxon>ecological metagenomes</taxon>
    </lineage>
</organism>
<name>A0A0F9SXL3_9ZZZZ</name>
<dbReference type="EMBL" id="LAZR01000476">
    <property type="protein sequence ID" value="KKN67337.1"/>
    <property type="molecule type" value="Genomic_DNA"/>
</dbReference>
<comment type="caution">
    <text evidence="1">The sequence shown here is derived from an EMBL/GenBank/DDBJ whole genome shotgun (WGS) entry which is preliminary data.</text>
</comment>
<proteinExistence type="predicted"/>
<reference evidence="1" key="1">
    <citation type="journal article" date="2015" name="Nature">
        <title>Complex archaea that bridge the gap between prokaryotes and eukaryotes.</title>
        <authorList>
            <person name="Spang A."/>
            <person name="Saw J.H."/>
            <person name="Jorgensen S.L."/>
            <person name="Zaremba-Niedzwiedzka K."/>
            <person name="Martijn J."/>
            <person name="Lind A.E."/>
            <person name="van Eijk R."/>
            <person name="Schleper C."/>
            <person name="Guy L."/>
            <person name="Ettema T.J."/>
        </authorList>
    </citation>
    <scope>NUCLEOTIDE SEQUENCE</scope>
</reference>